<name>A0A3G5A716_9VIRU</name>
<accession>A0A3G5A716</accession>
<organism evidence="1">
    <name type="scientific">Hyperionvirus sp</name>
    <dbReference type="NCBI Taxonomy" id="2487770"/>
    <lineage>
        <taxon>Viruses</taxon>
        <taxon>Varidnaviria</taxon>
        <taxon>Bamfordvirae</taxon>
        <taxon>Nucleocytoviricota</taxon>
        <taxon>Megaviricetes</taxon>
        <taxon>Imitervirales</taxon>
        <taxon>Mimiviridae</taxon>
        <taxon>Klosneuvirinae</taxon>
    </lineage>
</organism>
<sequence length="238" mass="27257">MLSNRILPPPPKCGYYISSDEISATQNDDVIVNHYTDNIEIDYSIFPEFYERDNLIQYNYLPNIPPQIPAIVQFSFPNIQSNTYKIVFGFDVNTNPVLATLINPLKIIYMNYIYIAPSFENIAERVNISGERFEGIKFNAYDRRISAIDIFFYRAFAQGDTAVVNITRQNPGYKEELLGPPRDTNDAGEIATFLSYPTTFGNGDILRLYNGRGDRILQLYDSVEGAREIPNIFFLGFH</sequence>
<reference evidence="1" key="1">
    <citation type="submission" date="2018-10" db="EMBL/GenBank/DDBJ databases">
        <title>Hidden diversity of soil giant viruses.</title>
        <authorList>
            <person name="Schulz F."/>
            <person name="Alteio L."/>
            <person name="Goudeau D."/>
            <person name="Ryan E.M."/>
            <person name="Malmstrom R.R."/>
            <person name="Blanchard J."/>
            <person name="Woyke T."/>
        </authorList>
    </citation>
    <scope>NUCLEOTIDE SEQUENCE</scope>
    <source>
        <strain evidence="1">HYV1</strain>
    </source>
</reference>
<proteinExistence type="predicted"/>
<evidence type="ECO:0000313" key="1">
    <source>
        <dbReference type="EMBL" id="AYV82968.1"/>
    </source>
</evidence>
<protein>
    <submittedName>
        <fullName evidence="1">Uncharacterized protein</fullName>
    </submittedName>
</protein>
<dbReference type="EMBL" id="MK072385">
    <property type="protein sequence ID" value="AYV82968.1"/>
    <property type="molecule type" value="Genomic_DNA"/>
</dbReference>
<gene>
    <name evidence="1" type="ORF">Hyperionvirus3_114</name>
</gene>